<keyword evidence="4" id="KW-1185">Reference proteome</keyword>
<name>B5AX82_9CAUD</name>
<evidence type="ECO:0000313" key="4">
    <source>
        <dbReference type="Proteomes" id="UP000001862"/>
    </source>
</evidence>
<dbReference type="KEGG" id="vg:6779486"/>
<dbReference type="Proteomes" id="UP000001862">
    <property type="component" value="Segment"/>
</dbReference>
<dbReference type="GeneID" id="6779486"/>
<reference evidence="4" key="1">
    <citation type="journal article" date="2009" name="Environ. Microbiol. Rep.">
        <title>Isolation and genomic characterization of the first phage infecting Iodobacteria: ?PLPE, a myovirus having a novel set of features.</title>
        <authorList>
            <person name="Leblanc C."/>
            <person name="Caumont-Sarcos A."/>
            <person name="Comeau A.M."/>
            <person name="Krisch H.M."/>
        </authorList>
    </citation>
    <scope>NUCLEOTIDE SEQUENCE [LARGE SCALE GENOMIC DNA]</scope>
</reference>
<evidence type="ECO:0000256" key="1">
    <source>
        <dbReference type="ARBA" id="ARBA00004328"/>
    </source>
</evidence>
<sequence>MLKIYEAYAPRANPPDANYPLGSVKNVTVPGAKDGTPLDNKWGNNTEGFYQALLADAGIVANGQVEKVGASQLLDAVKATKGSVDNVDALRLKTGGQQGDTVFVTSYYAGWASTASGAQGGGLYVLNKSSTRIDNIGAIAAAGGGMWEAVFQSGVIDASRFGMKGDLLTVPAFDSGPALNNAILFAAQGSGNETGMTISVPSMNYKITTKVLIPSWVTIDFNGSTLTGSGFGSSDTVMFETAYYNSGVIISNIGTPAESKRVIGCKIRNGRIENAKYAFNLYNFNEGSIVEEFSFSDVASAIYASRSFYGEFKTLMCRGSAGGTASPAYTFNDFVNVENIVGVFVQGRINGWLFNGGINGLSLSNNGAEGLTGYGMKFIGEVKPINIDSNYFEGITGPALDFSDSSQKNSVTIDNNWFFLVEKEFMAFKCLAVKLEMEMNLIAAD</sequence>
<protein>
    <submittedName>
        <fullName evidence="3">Gp63 tail-fiber protein</fullName>
    </submittedName>
</protein>
<gene>
    <name evidence="3" type="ORF">phiPLPE_63</name>
</gene>
<dbReference type="GO" id="GO:0044423">
    <property type="term" value="C:virion component"/>
    <property type="evidence" value="ECO:0007669"/>
    <property type="project" value="UniProtKB-KW"/>
</dbReference>
<comment type="subcellular location">
    <subcellularLocation>
        <location evidence="1">Virion</location>
    </subcellularLocation>
</comment>
<evidence type="ECO:0000313" key="3">
    <source>
        <dbReference type="EMBL" id="ACG60385.1"/>
    </source>
</evidence>
<accession>B5AX82</accession>
<organism evidence="3 4">
    <name type="scientific">Iodobacter phage PhiPLPE</name>
    <dbReference type="NCBI Taxonomy" id="551895"/>
    <lineage>
        <taxon>Viruses</taxon>
        <taxon>Duplodnaviria</taxon>
        <taxon>Heunggongvirae</taxon>
        <taxon>Uroviricota</taxon>
        <taxon>Caudoviricetes</taxon>
        <taxon>Iodovirus</taxon>
        <taxon>Iodovirus PLPE</taxon>
    </lineage>
</organism>
<evidence type="ECO:0000256" key="2">
    <source>
        <dbReference type="ARBA" id="ARBA00022844"/>
    </source>
</evidence>
<dbReference type="OrthoDB" id="25667at10239"/>
<dbReference type="GO" id="GO:0051701">
    <property type="term" value="P:biological process involved in interaction with host"/>
    <property type="evidence" value="ECO:0007669"/>
    <property type="project" value="UniProtKB-ARBA"/>
</dbReference>
<proteinExistence type="predicted"/>
<keyword evidence="2" id="KW-0946">Virion</keyword>
<dbReference type="RefSeq" id="YP_002128497.1">
    <property type="nucleotide sequence ID" value="NC_011142.1"/>
</dbReference>
<dbReference type="SUPFAM" id="SSF51126">
    <property type="entry name" value="Pectin lyase-like"/>
    <property type="match status" value="1"/>
</dbReference>
<dbReference type="GO" id="GO:0019058">
    <property type="term" value="P:viral life cycle"/>
    <property type="evidence" value="ECO:0007669"/>
    <property type="project" value="UniProtKB-ARBA"/>
</dbReference>
<dbReference type="EMBL" id="EU876853">
    <property type="protein sequence ID" value="ACG60385.1"/>
    <property type="molecule type" value="Genomic_DNA"/>
</dbReference>
<dbReference type="InterPro" id="IPR011050">
    <property type="entry name" value="Pectin_lyase_fold/virulence"/>
</dbReference>